<dbReference type="InterPro" id="IPR001736">
    <property type="entry name" value="PLipase_D/transphosphatidylase"/>
</dbReference>
<dbReference type="GO" id="GO:0032049">
    <property type="term" value="P:cardiolipin biosynthetic process"/>
    <property type="evidence" value="ECO:0007669"/>
    <property type="project" value="UniProtKB-ARBA"/>
</dbReference>
<dbReference type="InterPro" id="IPR025202">
    <property type="entry name" value="PLD-like_dom"/>
</dbReference>
<name>A0A6M8AZQ2_9ACTO</name>
<gene>
    <name evidence="2" type="ORF">HPC72_07535</name>
</gene>
<dbReference type="SUPFAM" id="SSF56024">
    <property type="entry name" value="Phospholipase D/nuclease"/>
    <property type="match status" value="1"/>
</dbReference>
<dbReference type="PANTHER" id="PTHR21248">
    <property type="entry name" value="CARDIOLIPIN SYNTHASE"/>
    <property type="match status" value="1"/>
</dbReference>
<protein>
    <submittedName>
        <fullName evidence="2">Phospholipase</fullName>
    </submittedName>
</protein>
<dbReference type="PROSITE" id="PS50035">
    <property type="entry name" value="PLD"/>
    <property type="match status" value="1"/>
</dbReference>
<dbReference type="PANTHER" id="PTHR21248:SF22">
    <property type="entry name" value="PHOSPHOLIPASE D"/>
    <property type="match status" value="1"/>
</dbReference>
<keyword evidence="3" id="KW-1185">Reference proteome</keyword>
<reference evidence="2 3" key="1">
    <citation type="submission" date="2020-05" db="EMBL/GenBank/DDBJ databases">
        <title>Actinomyces sp. zg-325.</title>
        <authorList>
            <person name="Yang C."/>
        </authorList>
    </citation>
    <scope>NUCLEOTIDE SEQUENCE [LARGE SCALE GENOMIC DNA]</scope>
    <source>
        <strain evidence="3">zg-325</strain>
    </source>
</reference>
<feature type="domain" description="PLD phosphodiesterase" evidence="1">
    <location>
        <begin position="208"/>
        <end position="235"/>
    </location>
</feature>
<accession>A0A6M8AZQ2</accession>
<dbReference type="Pfam" id="PF13091">
    <property type="entry name" value="PLDc_2"/>
    <property type="match status" value="1"/>
</dbReference>
<evidence type="ECO:0000259" key="1">
    <source>
        <dbReference type="PROSITE" id="PS50035"/>
    </source>
</evidence>
<dbReference type="AlphaFoldDB" id="A0A6M8AZQ2"/>
<proteinExistence type="predicted"/>
<sequence>MPSAEREPLRMLGALLTGTEAEGIATRLAAGATLSQALVVVPAERRVRARKLFEAAGLGPRGRERSIAVLSAIAGAASRMRVAEPVWTAPAGLLGAGALTGDVFGMVSSAMTSVVCTTYNLQPSSALWRALTVLVRERPGVAVRLYVDAQAADGWFARTDGQYARRHGGGAGSEGGSRGAQGLSTDKMAQLLPGAAVLRTRAPGEGERPVTSHAKFLSVDHRFLLVGSANFSYSAEERNIELGLRVDDPALAANVEKQMRDLESSVYERVEV</sequence>
<dbReference type="KEGG" id="amam:HPC72_07535"/>
<dbReference type="GO" id="GO:0030572">
    <property type="term" value="F:phosphatidyltransferase activity"/>
    <property type="evidence" value="ECO:0007669"/>
    <property type="project" value="UniProtKB-ARBA"/>
</dbReference>
<evidence type="ECO:0000313" key="2">
    <source>
        <dbReference type="EMBL" id="QKD80089.1"/>
    </source>
</evidence>
<dbReference type="Gene3D" id="3.30.870.10">
    <property type="entry name" value="Endonuclease Chain A"/>
    <property type="match status" value="1"/>
</dbReference>
<evidence type="ECO:0000313" key="3">
    <source>
        <dbReference type="Proteomes" id="UP000504752"/>
    </source>
</evidence>
<organism evidence="2 3">
    <name type="scientific">Actinomyces marmotae</name>
    <dbReference type="NCBI Taxonomy" id="2737173"/>
    <lineage>
        <taxon>Bacteria</taxon>
        <taxon>Bacillati</taxon>
        <taxon>Actinomycetota</taxon>
        <taxon>Actinomycetes</taxon>
        <taxon>Actinomycetales</taxon>
        <taxon>Actinomycetaceae</taxon>
        <taxon>Actinomyces</taxon>
    </lineage>
</organism>
<dbReference type="Proteomes" id="UP000504752">
    <property type="component" value="Chromosome"/>
</dbReference>
<dbReference type="EMBL" id="CP053642">
    <property type="protein sequence ID" value="QKD80089.1"/>
    <property type="molecule type" value="Genomic_DNA"/>
</dbReference>